<dbReference type="PANTHER" id="PTHR47117:SF6">
    <property type="entry name" value="KINESIN-LIKE PROTEIN KIF16B"/>
    <property type="match status" value="1"/>
</dbReference>
<feature type="coiled-coil region" evidence="10">
    <location>
        <begin position="320"/>
        <end position="374"/>
    </location>
</feature>
<reference evidence="13" key="1">
    <citation type="journal article" date="2023" name="G3 (Bethesda)">
        <title>Whole genome assembly and annotation of the endangered Caribbean coral Acropora cervicornis.</title>
        <authorList>
            <person name="Selwyn J.D."/>
            <person name="Vollmer S.V."/>
        </authorList>
    </citation>
    <scope>NUCLEOTIDE SEQUENCE</scope>
    <source>
        <strain evidence="13">K2</strain>
    </source>
</reference>
<evidence type="ECO:0000259" key="12">
    <source>
        <dbReference type="PROSITE" id="PS50067"/>
    </source>
</evidence>
<keyword evidence="2" id="KW-0963">Cytoplasm</keyword>
<feature type="region of interest" description="Disordered" evidence="11">
    <location>
        <begin position="1092"/>
        <end position="1141"/>
    </location>
</feature>
<evidence type="ECO:0000256" key="4">
    <source>
        <dbReference type="ARBA" id="ARBA00022741"/>
    </source>
</evidence>
<dbReference type="SUPFAM" id="SSF52540">
    <property type="entry name" value="P-loop containing nucleoside triphosphate hydrolases"/>
    <property type="match status" value="1"/>
</dbReference>
<keyword evidence="7 9" id="KW-0505">Motor protein</keyword>
<evidence type="ECO:0000256" key="9">
    <source>
        <dbReference type="PROSITE-ProRule" id="PRU00283"/>
    </source>
</evidence>
<dbReference type="Pfam" id="PF16183">
    <property type="entry name" value="Kinesin_assoc"/>
    <property type="match status" value="1"/>
</dbReference>
<feature type="coiled-coil region" evidence="10">
    <location>
        <begin position="531"/>
        <end position="638"/>
    </location>
</feature>
<dbReference type="Gene3D" id="3.40.850.10">
    <property type="entry name" value="Kinesin motor domain"/>
    <property type="match status" value="1"/>
</dbReference>
<feature type="compositionally biased region" description="Low complexity" evidence="11">
    <location>
        <begin position="644"/>
        <end position="655"/>
    </location>
</feature>
<dbReference type="PRINTS" id="PR00380">
    <property type="entry name" value="KINESINHEAVY"/>
</dbReference>
<keyword evidence="8" id="KW-0206">Cytoskeleton</keyword>
<dbReference type="Gene3D" id="2.60.200.20">
    <property type="match status" value="1"/>
</dbReference>
<dbReference type="GO" id="GO:0005524">
    <property type="term" value="F:ATP binding"/>
    <property type="evidence" value="ECO:0007669"/>
    <property type="project" value="UniProtKB-UniRule"/>
</dbReference>
<dbReference type="SMART" id="SM00129">
    <property type="entry name" value="KISc"/>
    <property type="match status" value="1"/>
</dbReference>
<evidence type="ECO:0000256" key="7">
    <source>
        <dbReference type="ARBA" id="ARBA00023175"/>
    </source>
</evidence>
<dbReference type="EMBL" id="JARQWQ010000014">
    <property type="protein sequence ID" value="KAK2567739.1"/>
    <property type="molecule type" value="Genomic_DNA"/>
</dbReference>
<evidence type="ECO:0000256" key="6">
    <source>
        <dbReference type="ARBA" id="ARBA00023054"/>
    </source>
</evidence>
<feature type="binding site" evidence="9">
    <location>
        <begin position="91"/>
        <end position="98"/>
    </location>
    <ligand>
        <name>ATP</name>
        <dbReference type="ChEBI" id="CHEBI:30616"/>
    </ligand>
</feature>
<organism evidence="13 14">
    <name type="scientific">Acropora cervicornis</name>
    <name type="common">Staghorn coral</name>
    <dbReference type="NCBI Taxonomy" id="6130"/>
    <lineage>
        <taxon>Eukaryota</taxon>
        <taxon>Metazoa</taxon>
        <taxon>Cnidaria</taxon>
        <taxon>Anthozoa</taxon>
        <taxon>Hexacorallia</taxon>
        <taxon>Scleractinia</taxon>
        <taxon>Astrocoeniina</taxon>
        <taxon>Acroporidae</taxon>
        <taxon>Acropora</taxon>
    </lineage>
</organism>
<comment type="subcellular location">
    <subcellularLocation>
        <location evidence="1">Cytoplasm</location>
        <location evidence="1">Cytoskeleton</location>
    </subcellularLocation>
</comment>
<feature type="domain" description="Kinesin motor" evidence="12">
    <location>
        <begin position="3"/>
        <end position="309"/>
    </location>
</feature>
<evidence type="ECO:0000256" key="10">
    <source>
        <dbReference type="SAM" id="Coils"/>
    </source>
</evidence>
<keyword evidence="3" id="KW-0493">Microtubule</keyword>
<dbReference type="Pfam" id="PF00225">
    <property type="entry name" value="Kinesin"/>
    <property type="match status" value="2"/>
</dbReference>
<protein>
    <submittedName>
        <fullName evidence="13">Kinesin-like protein KIF16B</fullName>
    </submittedName>
</protein>
<gene>
    <name evidence="13" type="ORF">P5673_008606</name>
</gene>
<dbReference type="InterPro" id="IPR019821">
    <property type="entry name" value="Kinesin_motor_CS"/>
</dbReference>
<comment type="similarity">
    <text evidence="9">Belongs to the TRAFAC class myosin-kinesin ATPase superfamily. Kinesin family.</text>
</comment>
<feature type="coiled-coil region" evidence="10">
    <location>
        <begin position="936"/>
        <end position="1069"/>
    </location>
</feature>
<feature type="compositionally biased region" description="Low complexity" evidence="11">
    <location>
        <begin position="662"/>
        <end position="675"/>
    </location>
</feature>
<dbReference type="GO" id="GO:0005874">
    <property type="term" value="C:microtubule"/>
    <property type="evidence" value="ECO:0007669"/>
    <property type="project" value="UniProtKB-KW"/>
</dbReference>
<evidence type="ECO:0000313" key="13">
    <source>
        <dbReference type="EMBL" id="KAK2567739.1"/>
    </source>
</evidence>
<keyword evidence="5 9" id="KW-0067">ATP-binding</keyword>
<dbReference type="AlphaFoldDB" id="A0AAD9VB13"/>
<feature type="compositionally biased region" description="Basic and acidic residues" evidence="11">
    <location>
        <begin position="1092"/>
        <end position="1130"/>
    </location>
</feature>
<evidence type="ECO:0000256" key="3">
    <source>
        <dbReference type="ARBA" id="ARBA00022701"/>
    </source>
</evidence>
<evidence type="ECO:0000256" key="5">
    <source>
        <dbReference type="ARBA" id="ARBA00022840"/>
    </source>
</evidence>
<dbReference type="PROSITE" id="PS00411">
    <property type="entry name" value="KINESIN_MOTOR_1"/>
    <property type="match status" value="1"/>
</dbReference>
<evidence type="ECO:0000256" key="2">
    <source>
        <dbReference type="ARBA" id="ARBA00022490"/>
    </source>
</evidence>
<feature type="coiled-coil region" evidence="10">
    <location>
        <begin position="759"/>
        <end position="863"/>
    </location>
</feature>
<dbReference type="GO" id="GO:0003777">
    <property type="term" value="F:microtubule motor activity"/>
    <property type="evidence" value="ECO:0007669"/>
    <property type="project" value="InterPro"/>
</dbReference>
<dbReference type="InterPro" id="IPR001752">
    <property type="entry name" value="Kinesin_motor_dom"/>
</dbReference>
<evidence type="ECO:0000256" key="11">
    <source>
        <dbReference type="SAM" id="MobiDB-lite"/>
    </source>
</evidence>
<comment type="caution">
    <text evidence="13">The sequence shown here is derived from an EMBL/GenBank/DDBJ whole genome shotgun (WGS) entry which is preliminary data.</text>
</comment>
<dbReference type="GO" id="GO:0008017">
    <property type="term" value="F:microtubule binding"/>
    <property type="evidence" value="ECO:0007669"/>
    <property type="project" value="InterPro"/>
</dbReference>
<dbReference type="PANTHER" id="PTHR47117">
    <property type="entry name" value="STAR-RELATED LIPID TRANSFER PROTEIN 9"/>
    <property type="match status" value="1"/>
</dbReference>
<dbReference type="InterPro" id="IPR027417">
    <property type="entry name" value="P-loop_NTPase"/>
</dbReference>
<dbReference type="Proteomes" id="UP001249851">
    <property type="component" value="Unassembled WGS sequence"/>
</dbReference>
<evidence type="ECO:0000313" key="14">
    <source>
        <dbReference type="Proteomes" id="UP001249851"/>
    </source>
</evidence>
<keyword evidence="6 10" id="KW-0175">Coiled coil</keyword>
<dbReference type="SUPFAM" id="SSF49879">
    <property type="entry name" value="SMAD/FHA domain"/>
    <property type="match status" value="1"/>
</dbReference>
<dbReference type="InterPro" id="IPR036961">
    <property type="entry name" value="Kinesin_motor_dom_sf"/>
</dbReference>
<name>A0AAD9VB13_ACRCE</name>
<dbReference type="GO" id="GO:0007018">
    <property type="term" value="P:microtubule-based movement"/>
    <property type="evidence" value="ECO:0007669"/>
    <property type="project" value="InterPro"/>
</dbReference>
<evidence type="ECO:0000256" key="1">
    <source>
        <dbReference type="ARBA" id="ARBA00004245"/>
    </source>
</evidence>
<keyword evidence="4 9" id="KW-0547">Nucleotide-binding</keyword>
<sequence>MASVKVAVRVRPLNKRERDMTAKVCIHMEGKKTTISSPGVEDKDFSYDFSYWSADSKDRHFASQEQVFEDLGTDVIQSAFEGYNACIFAYGQTGAGKSYSMMGQDSAPGLIPRICQGLYSRMDSSGDDKTEFRTEVSYLEIYNEKVGDLLRPAKGKDKFNLKVREHPKEGPYVQDLTKHVVKDYQGIENLMVEGNTNRTVASTNMNDVSSRSHAIFTILFTQAKFYTDMPSETVSKIHLVDLAGSENAVLKDAKKKLFIPYRNSVLTWLLKDSLGGNAKTIMIAAISPADVNYSETLSTLRYANRAKNIINKPTVNEDPNVKLIRELRAEIDRLKELLQAHGQDGISGLGVAEETKMTERLHQNEARVEELTKNWTSKWRETQKIIEERALGFRYEGAGIKMESELPHLVCIDDDVLSTGVTLYHLKDGMTYIGKEDVNFNPDIVLSGPGVEAEHCIMESIEGTVVLHPIAPLCQVNGDVILLGKTNMLRFNHPQEAAKLRKKRYYESMENLADIGSEPEREPSYMFYNAGLELERQYREETRRIEEQRKSLESQQQEAADKLEEARRELEYLRSQQQRASEVRCAEEVRRRKELDASHQELEVETQREEVAKLQQEIEAKSQELQLAEQQARAVVQRNSFALSSGTVSPSTSSDTLHEEAGASSGSEPSAKAAETATRAESMEKSQLEVLRERLKQLEADYEDQRKQAQREVSQAKESVRRVEQETLEGLRSLTTGKSAIEGEWRRLEEVQAKHKRAQEQAYVKIKDVREMLENAEEMEEASLIEKEKMIMERRAARMKVEEARRRLEELENEDKDVELTEEDFTKKKELLEIETREEIKDIREERKILNELLNKHQTALQKATLMVTETKTKLEKHLEGEKLILMPLREKVESLVRNELGPLIDYEQEIERRCEEVDREGRERKKLIYKQRRRIALLERQHSQALQQAEKETLNEEELEELENEREAERSLIRKEKVRLLELEKKHKEQQEVAELTIGEAVQELEKRKGSVNQMLDGERRKLADLEAVHKETLEHVEQELEQRSEILHRVKDKVQKDKRQLAKLDVRQQRCAAKAAEELFLMADLLEKEMSDKGKTDELNRIKEQRKKLQDLDKQLRMAEKRERRSGGDDDQNQQCVLL</sequence>
<dbReference type="InterPro" id="IPR008984">
    <property type="entry name" value="SMAD_FHA_dom_sf"/>
</dbReference>
<dbReference type="PROSITE" id="PS50067">
    <property type="entry name" value="KINESIN_MOTOR_2"/>
    <property type="match status" value="1"/>
</dbReference>
<reference evidence="13" key="2">
    <citation type="journal article" date="2023" name="Science">
        <title>Genomic signatures of disease resistance in endangered staghorn corals.</title>
        <authorList>
            <person name="Vollmer S.V."/>
            <person name="Selwyn J.D."/>
            <person name="Despard B.A."/>
            <person name="Roesel C.L."/>
        </authorList>
    </citation>
    <scope>NUCLEOTIDE SEQUENCE</scope>
    <source>
        <strain evidence="13">K2</strain>
    </source>
</reference>
<feature type="region of interest" description="Disordered" evidence="11">
    <location>
        <begin position="644"/>
        <end position="686"/>
    </location>
</feature>
<accession>A0AAD9VB13</accession>
<dbReference type="InterPro" id="IPR032405">
    <property type="entry name" value="Kinesin_assoc"/>
</dbReference>
<evidence type="ECO:0000256" key="8">
    <source>
        <dbReference type="ARBA" id="ARBA00023212"/>
    </source>
</evidence>
<keyword evidence="14" id="KW-1185">Reference proteome</keyword>
<proteinExistence type="inferred from homology"/>